<evidence type="ECO:0000313" key="2">
    <source>
        <dbReference type="EMBL" id="CAI9266802.1"/>
    </source>
</evidence>
<dbReference type="AlphaFoldDB" id="A0AA35VSE6"/>
<dbReference type="EMBL" id="OX465077">
    <property type="protein sequence ID" value="CAI9266802.1"/>
    <property type="molecule type" value="Genomic_DNA"/>
</dbReference>
<evidence type="ECO:0000256" key="1">
    <source>
        <dbReference type="SAM" id="MobiDB-lite"/>
    </source>
</evidence>
<protein>
    <submittedName>
        <fullName evidence="2">Uncharacterized protein</fullName>
    </submittedName>
</protein>
<sequence>MQNLEGPEATVRHQNEVVGRLVSNEGTSLQGKTIEEVELEEFEAFRSFSAMRKLQNERQLKKDKEWDRVLVHIDRTEDSDEERKESDPREMSQLVF</sequence>
<proteinExistence type="predicted"/>
<keyword evidence="3" id="KW-1185">Reference proteome</keyword>
<feature type="compositionally biased region" description="Basic and acidic residues" evidence="1">
    <location>
        <begin position="75"/>
        <end position="90"/>
    </location>
</feature>
<organism evidence="2 3">
    <name type="scientific">Lactuca saligna</name>
    <name type="common">Willowleaf lettuce</name>
    <dbReference type="NCBI Taxonomy" id="75948"/>
    <lineage>
        <taxon>Eukaryota</taxon>
        <taxon>Viridiplantae</taxon>
        <taxon>Streptophyta</taxon>
        <taxon>Embryophyta</taxon>
        <taxon>Tracheophyta</taxon>
        <taxon>Spermatophyta</taxon>
        <taxon>Magnoliopsida</taxon>
        <taxon>eudicotyledons</taxon>
        <taxon>Gunneridae</taxon>
        <taxon>Pentapetalae</taxon>
        <taxon>asterids</taxon>
        <taxon>campanulids</taxon>
        <taxon>Asterales</taxon>
        <taxon>Asteraceae</taxon>
        <taxon>Cichorioideae</taxon>
        <taxon>Cichorieae</taxon>
        <taxon>Lactucinae</taxon>
        <taxon>Lactuca</taxon>
    </lineage>
</organism>
<evidence type="ECO:0000313" key="3">
    <source>
        <dbReference type="Proteomes" id="UP001177003"/>
    </source>
</evidence>
<feature type="region of interest" description="Disordered" evidence="1">
    <location>
        <begin position="75"/>
        <end position="96"/>
    </location>
</feature>
<reference evidence="2" key="1">
    <citation type="submission" date="2023-04" db="EMBL/GenBank/DDBJ databases">
        <authorList>
            <person name="Vijverberg K."/>
            <person name="Xiong W."/>
            <person name="Schranz E."/>
        </authorList>
    </citation>
    <scope>NUCLEOTIDE SEQUENCE</scope>
</reference>
<dbReference type="Proteomes" id="UP001177003">
    <property type="component" value="Chromosome 1"/>
</dbReference>
<gene>
    <name evidence="2" type="ORF">LSALG_LOCUS7327</name>
</gene>
<name>A0AA35VSE6_LACSI</name>
<accession>A0AA35VSE6</accession>